<dbReference type="InterPro" id="IPR055368">
    <property type="entry name" value="WH3_Lhr"/>
</dbReference>
<dbReference type="GO" id="GO:0003677">
    <property type="term" value="F:DNA binding"/>
    <property type="evidence" value="ECO:0007669"/>
    <property type="project" value="UniProtKB-KW"/>
</dbReference>
<keyword evidence="4 11" id="KW-0347">Helicase</keyword>
<dbReference type="Pfam" id="PF08494">
    <property type="entry name" value="DEAD_assoc"/>
    <property type="match status" value="1"/>
</dbReference>
<keyword evidence="12" id="KW-1185">Reference proteome</keyword>
<evidence type="ECO:0000259" key="10">
    <source>
        <dbReference type="PROSITE" id="PS51194"/>
    </source>
</evidence>
<keyword evidence="3" id="KW-0378">Hydrolase</keyword>
<dbReference type="InterPro" id="IPR001650">
    <property type="entry name" value="Helicase_C-like"/>
</dbReference>
<dbReference type="PANTHER" id="PTHR47962">
    <property type="entry name" value="ATP-DEPENDENT HELICASE LHR-RELATED-RELATED"/>
    <property type="match status" value="1"/>
</dbReference>
<keyword evidence="2" id="KW-0227">DNA damage</keyword>
<evidence type="ECO:0000256" key="7">
    <source>
        <dbReference type="ARBA" id="ARBA00023204"/>
    </source>
</evidence>
<dbReference type="PANTHER" id="PTHR47962:SF5">
    <property type="entry name" value="ATP-DEPENDENT HELICASE LHR-RELATED"/>
    <property type="match status" value="1"/>
</dbReference>
<dbReference type="EMBL" id="SRIO01000004">
    <property type="protein sequence ID" value="TFZ83344.1"/>
    <property type="molecule type" value="Genomic_DNA"/>
</dbReference>
<evidence type="ECO:0000313" key="11">
    <source>
        <dbReference type="EMBL" id="TFZ83344.1"/>
    </source>
</evidence>
<dbReference type="GO" id="GO:0016887">
    <property type="term" value="F:ATP hydrolysis activity"/>
    <property type="evidence" value="ECO:0007669"/>
    <property type="project" value="TreeGrafter"/>
</dbReference>
<evidence type="ECO:0000256" key="6">
    <source>
        <dbReference type="ARBA" id="ARBA00023125"/>
    </source>
</evidence>
<feature type="domain" description="Helicase ATP-binding" evidence="9">
    <location>
        <begin position="87"/>
        <end position="281"/>
    </location>
</feature>
<evidence type="ECO:0000256" key="2">
    <source>
        <dbReference type="ARBA" id="ARBA00022763"/>
    </source>
</evidence>
<proteinExistence type="predicted"/>
<dbReference type="OrthoDB" id="9815222at2"/>
<keyword evidence="5" id="KW-0067">ATP-binding</keyword>
<evidence type="ECO:0000256" key="3">
    <source>
        <dbReference type="ARBA" id="ARBA00022801"/>
    </source>
</evidence>
<dbReference type="InterPro" id="IPR013701">
    <property type="entry name" value="Lhr-like_DEAD/DEAH_assoc"/>
</dbReference>
<organism evidence="11 12">
    <name type="scientific">Candidatus Macondimonas diazotrophica</name>
    <dbReference type="NCBI Taxonomy" id="2305248"/>
    <lineage>
        <taxon>Bacteria</taxon>
        <taxon>Pseudomonadati</taxon>
        <taxon>Pseudomonadota</taxon>
        <taxon>Gammaproteobacteria</taxon>
        <taxon>Chromatiales</taxon>
        <taxon>Ectothiorhodospiraceae</taxon>
        <taxon>Candidatus Macondimonas</taxon>
    </lineage>
</organism>
<dbReference type="InterPro" id="IPR027417">
    <property type="entry name" value="P-loop_NTPase"/>
</dbReference>
<evidence type="ECO:0000259" key="9">
    <source>
        <dbReference type="PROSITE" id="PS51192"/>
    </source>
</evidence>
<dbReference type="GO" id="GO:0004386">
    <property type="term" value="F:helicase activity"/>
    <property type="evidence" value="ECO:0007669"/>
    <property type="project" value="UniProtKB-KW"/>
</dbReference>
<keyword evidence="8" id="KW-0413">Isomerase</keyword>
<feature type="domain" description="Helicase C-terminal" evidence="10">
    <location>
        <begin position="310"/>
        <end position="467"/>
    </location>
</feature>
<comment type="caution">
    <text evidence="11">The sequence shown here is derived from an EMBL/GenBank/DDBJ whole genome shotgun (WGS) entry which is preliminary data.</text>
</comment>
<dbReference type="Pfam" id="PF19306">
    <property type="entry name" value="WHD_Lhr"/>
    <property type="match status" value="1"/>
</dbReference>
<dbReference type="InterPro" id="IPR055367">
    <property type="entry name" value="WH4_Lhr"/>
</dbReference>
<dbReference type="InterPro" id="IPR011545">
    <property type="entry name" value="DEAD/DEAH_box_helicase_dom"/>
</dbReference>
<evidence type="ECO:0000256" key="1">
    <source>
        <dbReference type="ARBA" id="ARBA00022741"/>
    </source>
</evidence>
<dbReference type="CDD" id="cd17922">
    <property type="entry name" value="DEXHc_LHR-like"/>
    <property type="match status" value="1"/>
</dbReference>
<dbReference type="SMART" id="SM00487">
    <property type="entry name" value="DEXDc"/>
    <property type="match status" value="1"/>
</dbReference>
<dbReference type="SUPFAM" id="SSF52540">
    <property type="entry name" value="P-loop containing nucleoside triphosphate hydrolases"/>
    <property type="match status" value="1"/>
</dbReference>
<dbReference type="Pfam" id="PF00270">
    <property type="entry name" value="DEAD"/>
    <property type="match status" value="1"/>
</dbReference>
<evidence type="ECO:0000256" key="5">
    <source>
        <dbReference type="ARBA" id="ARBA00022840"/>
    </source>
</evidence>
<name>A0A4Z0FAY5_9GAMM</name>
<protein>
    <submittedName>
        <fullName evidence="11">DEAD/DEAH box helicase</fullName>
    </submittedName>
</protein>
<keyword evidence="1" id="KW-0547">Nucleotide-binding</keyword>
<dbReference type="Gene3D" id="3.40.50.300">
    <property type="entry name" value="P-loop containing nucleotide triphosphate hydrolases"/>
    <property type="match status" value="2"/>
</dbReference>
<dbReference type="CDD" id="cd18796">
    <property type="entry name" value="SF2_C_LHR"/>
    <property type="match status" value="1"/>
</dbReference>
<dbReference type="InterPro" id="IPR014001">
    <property type="entry name" value="Helicase_ATP-bd"/>
</dbReference>
<keyword evidence="6" id="KW-0238">DNA-binding</keyword>
<dbReference type="SMART" id="SM00490">
    <property type="entry name" value="HELICc"/>
    <property type="match status" value="1"/>
</dbReference>
<evidence type="ECO:0000256" key="8">
    <source>
        <dbReference type="ARBA" id="ARBA00023235"/>
    </source>
</evidence>
<dbReference type="Proteomes" id="UP000297890">
    <property type="component" value="Unassembled WGS sequence"/>
</dbReference>
<accession>A0A4Z0FAY5</accession>
<dbReference type="PROSITE" id="PS51194">
    <property type="entry name" value="HELICASE_CTER"/>
    <property type="match status" value="1"/>
</dbReference>
<dbReference type="InterPro" id="IPR052511">
    <property type="entry name" value="ATP-dep_Helicase"/>
</dbReference>
<dbReference type="GO" id="GO:0005524">
    <property type="term" value="F:ATP binding"/>
    <property type="evidence" value="ECO:0007669"/>
    <property type="project" value="UniProtKB-KW"/>
</dbReference>
<evidence type="ECO:0000313" key="12">
    <source>
        <dbReference type="Proteomes" id="UP000297890"/>
    </source>
</evidence>
<dbReference type="GO" id="GO:0006281">
    <property type="term" value="P:DNA repair"/>
    <property type="evidence" value="ECO:0007669"/>
    <property type="project" value="UniProtKB-KW"/>
</dbReference>
<evidence type="ECO:0000256" key="4">
    <source>
        <dbReference type="ARBA" id="ARBA00022806"/>
    </source>
</evidence>
<dbReference type="PROSITE" id="PS51192">
    <property type="entry name" value="HELICASE_ATP_BIND_1"/>
    <property type="match status" value="1"/>
</dbReference>
<keyword evidence="7" id="KW-0234">DNA repair</keyword>
<dbReference type="Pfam" id="PF23235">
    <property type="entry name" value="WHD_3rd_Lhr"/>
    <property type="match status" value="1"/>
</dbReference>
<dbReference type="InterPro" id="IPR045628">
    <property type="entry name" value="Lhr_WH_dom"/>
</dbReference>
<gene>
    <name evidence="11" type="ORF">E4680_04650</name>
</gene>
<dbReference type="Pfam" id="PF00271">
    <property type="entry name" value="Helicase_C"/>
    <property type="match status" value="1"/>
</dbReference>
<dbReference type="Pfam" id="PF23234">
    <property type="entry name" value="WHD_4th_Lhr"/>
    <property type="match status" value="1"/>
</dbReference>
<reference evidence="11 12" key="1">
    <citation type="journal article" date="2019" name="ISME J.">
        <title>Candidatus Macondimonas diazotrophica, a novel gammaproteobacterial genus dominating crude-oil-contaminated coastal sediments.</title>
        <authorList>
            <person name="Karthikeyan S."/>
            <person name="Konstantinidis K."/>
        </authorList>
    </citation>
    <scope>NUCLEOTIDE SEQUENCE [LARGE SCALE GENOMIC DNA]</scope>
    <source>
        <strain evidence="11 12">KTK01</strain>
    </source>
</reference>
<sequence length="1464" mass="157758">MAQAFFEALEVVGNIGGGDGHGSRLGTAILGNAIVYRPSNSSEPYLVRSEDSMNVQPDAFPERFHPALRCWFTQAIGTPTAIQAAAWPRIAAGCDTLISAPTGSGKTLTAFLAAIDTLVREALADGLPDETRVLYVSPLRALSNDIDKNLQPPLAGIADLLRAGGSPEVAIRTWVRTGDTPAGERQRMVRTPPHIVVTTPESLYLLLTSASGRRMLRTVRTVIVDEIHALAGTKRGAHLALSLARLDALTGQRAQRVGLSATAQPLTAVAAFLTGRATGCAIVDAGHRRQWDLALELPDAPLEAVMSNEVWDELYDRLAQRALAHRTTLVFVNTRRQCERLARQLADRLGRDQVAAHHGSLAREHRLAAETRLKAGTLRVLVATASLELGIDIGEIDLVCQMGSPRSINALLQRVGRSGHGVGRTPKGRLFPLSRDDLLECTALLRAVRDGALDRLSIPPGALDVLAQQMVAEVAARGEITEAALWTQLAAAWPYRALDRATFDQLAEFLANGVDTRRGRRGAHLFRDHVSGMLRPRRGARLSALLNGGAIPDLFDYDVMLQPEGVRVGTVNEDFAFESMAGDIFQLGNRAYRILRVETDRVQVSDAGAVPPGIPFWLGEAPGRSDALSEAVSDLNAATQTALAAGGVEAARTLLARDYALSLPAADQLAQYLGAAHAALGALPTHDHLILERFVDEVGDPHLVIHSPLGARVNRAFGLALRKRFCRQFNFELQAAALEDSLLLSLGPTHQFALLDVPRYLHSRTARGVLVQALLDAPFFPARWRWVATTALAIARRQGSRRRPPQFQRQDAEDLIALIFPDQLACLENIQGEREIPDHPLVRQALRDCLDEVMDADGLERLLKGLESGAVQVSGRDLPGPSPLAEAVINAKPYAFLDDGEAEERRTRAISTRSAAWAEAAVPNVFDAAVVAAVRDQIRPAPRDAEELLDALEVCGFLTAQEGAAAHLEAGTWFDALCQAGRAQAVNPGPGVALWVARERLAEVRSASQASEGSTKRAAAALQRILLDRLASCGPLSAAELAESLAIASAAVESALEALAARGEVMAGRFTTLESSQWCERRVLARLQRASLQRQRAQQEAVGAADFQRFLFQWQGLDAPPQGPDALCAALDHLAGWSAPAPVWERELLPARVKGFAPTDLDAVLAQGRYLWLRLSPPVGSDTADRPRFRGGSLGQIPLTLIPRGQWRTWRAVAPMPDPAAIPLSGTAQTILAALDTGGALFHEELVAECGMLPSHVDLALTELVGWGLITADGFAAFRRSSHGGTRRRGFGGGRRATRASALAQAGRWSRLRPLAATAGTPVRFPTHTLETLEAIARTLLRRYGVVFKALIAREAPLPPWRELLYVFWRLEAQGEVLGGRFVAGFSGEQFARPEAVGLLRTLARQPGRGEPRILSAADPLNLAGILTPGERVPAFPGRHVYYRDGQVDPSGEAAGSLHRAPGS</sequence>